<organism evidence="2 3">
    <name type="scientific">Portunus trituberculatus</name>
    <name type="common">Swimming crab</name>
    <name type="synonym">Neptunus trituberculatus</name>
    <dbReference type="NCBI Taxonomy" id="210409"/>
    <lineage>
        <taxon>Eukaryota</taxon>
        <taxon>Metazoa</taxon>
        <taxon>Ecdysozoa</taxon>
        <taxon>Arthropoda</taxon>
        <taxon>Crustacea</taxon>
        <taxon>Multicrustacea</taxon>
        <taxon>Malacostraca</taxon>
        <taxon>Eumalacostraca</taxon>
        <taxon>Eucarida</taxon>
        <taxon>Decapoda</taxon>
        <taxon>Pleocyemata</taxon>
        <taxon>Brachyura</taxon>
        <taxon>Eubrachyura</taxon>
        <taxon>Portunoidea</taxon>
        <taxon>Portunidae</taxon>
        <taxon>Portuninae</taxon>
        <taxon>Portunus</taxon>
    </lineage>
</organism>
<feature type="region of interest" description="Disordered" evidence="1">
    <location>
        <begin position="1"/>
        <end position="26"/>
    </location>
</feature>
<comment type="caution">
    <text evidence="2">The sequence shown here is derived from an EMBL/GenBank/DDBJ whole genome shotgun (WGS) entry which is preliminary data.</text>
</comment>
<feature type="compositionally biased region" description="Basic and acidic residues" evidence="1">
    <location>
        <begin position="1"/>
        <end position="14"/>
    </location>
</feature>
<evidence type="ECO:0000313" key="3">
    <source>
        <dbReference type="Proteomes" id="UP000324222"/>
    </source>
</evidence>
<dbReference type="Proteomes" id="UP000324222">
    <property type="component" value="Unassembled WGS sequence"/>
</dbReference>
<reference evidence="2 3" key="1">
    <citation type="submission" date="2019-05" db="EMBL/GenBank/DDBJ databases">
        <title>Another draft genome of Portunus trituberculatus and its Hox gene families provides insights of decapod evolution.</title>
        <authorList>
            <person name="Jeong J.-H."/>
            <person name="Song I."/>
            <person name="Kim S."/>
            <person name="Choi T."/>
            <person name="Kim D."/>
            <person name="Ryu S."/>
            <person name="Kim W."/>
        </authorList>
    </citation>
    <scope>NUCLEOTIDE SEQUENCE [LARGE SCALE GENOMIC DNA]</scope>
    <source>
        <tissue evidence="2">Muscle</tissue>
    </source>
</reference>
<accession>A0A5B7E7V2</accession>
<sequence length="73" mass="8526">MGEEQIKKTKEKRSGNGYTTRKSEPEKHISKIFRSAYKMLTNIRVPFQCLDKDMMKKIITCKISPKLEYATVV</sequence>
<name>A0A5B7E7V2_PORTR</name>
<proteinExistence type="predicted"/>
<dbReference type="AlphaFoldDB" id="A0A5B7E7V2"/>
<keyword evidence="3" id="KW-1185">Reference proteome</keyword>
<gene>
    <name evidence="2" type="ORF">E2C01_022647</name>
</gene>
<dbReference type="EMBL" id="VSRR010002068">
    <property type="protein sequence ID" value="MPC29417.1"/>
    <property type="molecule type" value="Genomic_DNA"/>
</dbReference>
<evidence type="ECO:0000256" key="1">
    <source>
        <dbReference type="SAM" id="MobiDB-lite"/>
    </source>
</evidence>
<evidence type="ECO:0000313" key="2">
    <source>
        <dbReference type="EMBL" id="MPC29417.1"/>
    </source>
</evidence>
<protein>
    <submittedName>
        <fullName evidence="2">Uncharacterized protein</fullName>
    </submittedName>
</protein>